<feature type="transmembrane region" description="Helical" evidence="1">
    <location>
        <begin position="27"/>
        <end position="42"/>
    </location>
</feature>
<reference evidence="2 3" key="1">
    <citation type="submission" date="2017-07" db="EMBL/GenBank/DDBJ databases">
        <title>Niveispirillum cyanobacteriorum sp. nov., isolated from cyanobacterial aggregates in a eutrophic lake.</title>
        <authorList>
            <person name="Cai H."/>
        </authorList>
    </citation>
    <scope>NUCLEOTIDE SEQUENCE [LARGE SCALE GENOMIC DNA]</scope>
    <source>
        <strain evidence="3">TH1-14</strain>
    </source>
</reference>
<name>A0A255Z844_9PROT</name>
<accession>A0A255Z844</accession>
<evidence type="ECO:0000313" key="2">
    <source>
        <dbReference type="EMBL" id="OYQ36800.1"/>
    </source>
</evidence>
<keyword evidence="3" id="KW-1185">Reference proteome</keyword>
<keyword evidence="1" id="KW-0812">Transmembrane</keyword>
<gene>
    <name evidence="2" type="ORF">CHU95_03245</name>
</gene>
<evidence type="ECO:0000313" key="3">
    <source>
        <dbReference type="Proteomes" id="UP000216998"/>
    </source>
</evidence>
<comment type="caution">
    <text evidence="2">The sequence shown here is derived from an EMBL/GenBank/DDBJ whole genome shotgun (WGS) entry which is preliminary data.</text>
</comment>
<sequence>MFIAAIAAWVVGAVCLAVSAFWMGSVLFPAGIGGVVGGWLLYQRSMERIARDNGVDLGDR</sequence>
<dbReference type="Proteomes" id="UP000216998">
    <property type="component" value="Unassembled WGS sequence"/>
</dbReference>
<protein>
    <submittedName>
        <fullName evidence="2">Uncharacterized protein</fullName>
    </submittedName>
</protein>
<keyword evidence="1" id="KW-1133">Transmembrane helix</keyword>
<dbReference type="AlphaFoldDB" id="A0A255Z844"/>
<keyword evidence="1" id="KW-0472">Membrane</keyword>
<proteinExistence type="predicted"/>
<dbReference type="EMBL" id="NOXU01000020">
    <property type="protein sequence ID" value="OYQ36800.1"/>
    <property type="molecule type" value="Genomic_DNA"/>
</dbReference>
<organism evidence="2 3">
    <name type="scientific">Niveispirillum lacus</name>
    <dbReference type="NCBI Taxonomy" id="1981099"/>
    <lineage>
        <taxon>Bacteria</taxon>
        <taxon>Pseudomonadati</taxon>
        <taxon>Pseudomonadota</taxon>
        <taxon>Alphaproteobacteria</taxon>
        <taxon>Rhodospirillales</taxon>
        <taxon>Azospirillaceae</taxon>
        <taxon>Niveispirillum</taxon>
    </lineage>
</organism>
<evidence type="ECO:0000256" key="1">
    <source>
        <dbReference type="SAM" id="Phobius"/>
    </source>
</evidence>